<evidence type="ECO:0000256" key="2">
    <source>
        <dbReference type="ARBA" id="ARBA00011955"/>
    </source>
</evidence>
<dbReference type="Proteomes" id="UP000295198">
    <property type="component" value="Unassembled WGS sequence"/>
</dbReference>
<evidence type="ECO:0000256" key="9">
    <source>
        <dbReference type="ARBA" id="ARBA00031306"/>
    </source>
</evidence>
<protein>
    <recommendedName>
        <fullName evidence="3">FAD:protein FMN transferase</fullName>
        <ecNumber evidence="2">2.7.1.180</ecNumber>
    </recommendedName>
    <alternativeName>
        <fullName evidence="9">Flavin transferase</fullName>
    </alternativeName>
</protein>
<reference evidence="11 12" key="1">
    <citation type="submission" date="2019-01" db="EMBL/GenBank/DDBJ databases">
        <title>Nocardioides guangzhouensis sp. nov., an actinobacterium isolated from soil.</title>
        <authorList>
            <person name="Fu Y."/>
            <person name="Cai Y."/>
            <person name="Lin Z."/>
            <person name="Chen P."/>
        </authorList>
    </citation>
    <scope>NUCLEOTIDE SEQUENCE [LARGE SCALE GENOMIC DNA]</scope>
    <source>
        <strain evidence="11 12">130</strain>
    </source>
</reference>
<dbReference type="AlphaFoldDB" id="A0A4Q4ZDS6"/>
<dbReference type="PANTHER" id="PTHR30040:SF2">
    <property type="entry name" value="FAD:PROTEIN FMN TRANSFERASE"/>
    <property type="match status" value="1"/>
</dbReference>
<evidence type="ECO:0000256" key="4">
    <source>
        <dbReference type="ARBA" id="ARBA00022630"/>
    </source>
</evidence>
<comment type="caution">
    <text evidence="11">The sequence shown here is derived from an EMBL/GenBank/DDBJ whole genome shotgun (WGS) entry which is preliminary data.</text>
</comment>
<dbReference type="GO" id="GO:0046872">
    <property type="term" value="F:metal ion binding"/>
    <property type="evidence" value="ECO:0007669"/>
    <property type="project" value="UniProtKB-KW"/>
</dbReference>
<dbReference type="Gene3D" id="3.10.520.10">
    <property type="entry name" value="ApbE-like domains"/>
    <property type="match status" value="1"/>
</dbReference>
<evidence type="ECO:0000313" key="12">
    <source>
        <dbReference type="Proteomes" id="UP000295198"/>
    </source>
</evidence>
<evidence type="ECO:0000256" key="1">
    <source>
        <dbReference type="ARBA" id="ARBA00001946"/>
    </source>
</evidence>
<comment type="catalytic activity">
    <reaction evidence="10">
        <text>L-threonyl-[protein] + FAD = FMN-L-threonyl-[protein] + AMP + H(+)</text>
        <dbReference type="Rhea" id="RHEA:36847"/>
        <dbReference type="Rhea" id="RHEA-COMP:11060"/>
        <dbReference type="Rhea" id="RHEA-COMP:11061"/>
        <dbReference type="ChEBI" id="CHEBI:15378"/>
        <dbReference type="ChEBI" id="CHEBI:30013"/>
        <dbReference type="ChEBI" id="CHEBI:57692"/>
        <dbReference type="ChEBI" id="CHEBI:74257"/>
        <dbReference type="ChEBI" id="CHEBI:456215"/>
        <dbReference type="EC" id="2.7.1.180"/>
    </reaction>
</comment>
<name>A0A4Q4ZDS6_9ACTN</name>
<keyword evidence="4" id="KW-0285">Flavoprotein</keyword>
<proteinExistence type="predicted"/>
<sequence>MTRMPATTRFPTWGTYVFLGVGDEQDLAPARELAEAVLDEIDCTCSRFREDSDLTRVNAAPGTRVAVDPLLAAAVAVGRDAAEATGGLVDPLLGRDLVHLGYDRDFAALRERPDPGPWAAPEAPRTRDAWRRIEVDPDGTVTIPPGTALDLGATAKAWAADAVAAAVTGELGGTVVVSVGGDVRIDGEATLWPIGIGERVEDEPDEVVELDRGGLATSSTRVRRWARGGATVHHLLDPRTGRPAAEVWRTVTATGPTCLAANVASTAAIVLGTDAPGWLADHGVSARLVAADGTVVRTGAWPGPHDVPGGEVA</sequence>
<evidence type="ECO:0000256" key="5">
    <source>
        <dbReference type="ARBA" id="ARBA00022679"/>
    </source>
</evidence>
<keyword evidence="8" id="KW-0460">Magnesium</keyword>
<keyword evidence="5 11" id="KW-0808">Transferase</keyword>
<evidence type="ECO:0000256" key="10">
    <source>
        <dbReference type="ARBA" id="ARBA00048540"/>
    </source>
</evidence>
<keyword evidence="6" id="KW-0479">Metal-binding</keyword>
<dbReference type="SUPFAM" id="SSF143631">
    <property type="entry name" value="ApbE-like"/>
    <property type="match status" value="1"/>
</dbReference>
<organism evidence="11 12">
    <name type="scientific">Nocardioides guangzhouensis</name>
    <dbReference type="NCBI Taxonomy" id="2497878"/>
    <lineage>
        <taxon>Bacteria</taxon>
        <taxon>Bacillati</taxon>
        <taxon>Actinomycetota</taxon>
        <taxon>Actinomycetes</taxon>
        <taxon>Propionibacteriales</taxon>
        <taxon>Nocardioidaceae</taxon>
        <taxon>Nocardioides</taxon>
    </lineage>
</organism>
<evidence type="ECO:0000256" key="7">
    <source>
        <dbReference type="ARBA" id="ARBA00022827"/>
    </source>
</evidence>
<keyword evidence="12" id="KW-1185">Reference proteome</keyword>
<dbReference type="OrthoDB" id="3728306at2"/>
<keyword evidence="7" id="KW-0274">FAD</keyword>
<dbReference type="PANTHER" id="PTHR30040">
    <property type="entry name" value="THIAMINE BIOSYNTHESIS LIPOPROTEIN APBE"/>
    <property type="match status" value="1"/>
</dbReference>
<evidence type="ECO:0000256" key="8">
    <source>
        <dbReference type="ARBA" id="ARBA00022842"/>
    </source>
</evidence>
<accession>A0A4Q4ZDS6</accession>
<evidence type="ECO:0000256" key="6">
    <source>
        <dbReference type="ARBA" id="ARBA00022723"/>
    </source>
</evidence>
<evidence type="ECO:0000256" key="3">
    <source>
        <dbReference type="ARBA" id="ARBA00016337"/>
    </source>
</evidence>
<comment type="cofactor">
    <cofactor evidence="1">
        <name>Mg(2+)</name>
        <dbReference type="ChEBI" id="CHEBI:18420"/>
    </cofactor>
</comment>
<dbReference type="EMBL" id="SDKM01000017">
    <property type="protein sequence ID" value="RYP85324.1"/>
    <property type="molecule type" value="Genomic_DNA"/>
</dbReference>
<dbReference type="Pfam" id="PF02424">
    <property type="entry name" value="ApbE"/>
    <property type="match status" value="1"/>
</dbReference>
<dbReference type="InterPro" id="IPR024932">
    <property type="entry name" value="ApbE"/>
</dbReference>
<dbReference type="EC" id="2.7.1.180" evidence="2"/>
<evidence type="ECO:0000313" key="11">
    <source>
        <dbReference type="EMBL" id="RYP85324.1"/>
    </source>
</evidence>
<gene>
    <name evidence="11" type="ORF">EKO23_12630</name>
</gene>
<dbReference type="GO" id="GO:0016740">
    <property type="term" value="F:transferase activity"/>
    <property type="evidence" value="ECO:0007669"/>
    <property type="project" value="UniProtKB-KW"/>
</dbReference>
<dbReference type="InterPro" id="IPR003374">
    <property type="entry name" value="ApbE-like_sf"/>
</dbReference>